<proteinExistence type="predicted"/>
<dbReference type="Proteomes" id="UP000182114">
    <property type="component" value="Unassembled WGS sequence"/>
</dbReference>
<accession>A0A1G7JH16</accession>
<organism evidence="1 2">
    <name type="scientific">Cellulophaga baltica</name>
    <dbReference type="NCBI Taxonomy" id="76594"/>
    <lineage>
        <taxon>Bacteria</taxon>
        <taxon>Pseudomonadati</taxon>
        <taxon>Bacteroidota</taxon>
        <taxon>Flavobacteriia</taxon>
        <taxon>Flavobacteriales</taxon>
        <taxon>Flavobacteriaceae</taxon>
        <taxon>Cellulophaga</taxon>
    </lineage>
</organism>
<dbReference type="Gene3D" id="2.60.120.260">
    <property type="entry name" value="Galactose-binding domain-like"/>
    <property type="match status" value="1"/>
</dbReference>
<dbReference type="RefSeq" id="WP_025615692.1">
    <property type="nucleotide sequence ID" value="NZ_FNBD01000009.1"/>
</dbReference>
<gene>
    <name evidence="1" type="ORF">SAMN04487992_10973</name>
</gene>
<name>A0A1G7JH16_9FLAO</name>
<evidence type="ECO:0000313" key="1">
    <source>
        <dbReference type="EMBL" id="SDF23759.1"/>
    </source>
</evidence>
<dbReference type="AlphaFoldDB" id="A0A1G7JH16"/>
<keyword evidence="2" id="KW-1185">Reference proteome</keyword>
<reference evidence="2" key="1">
    <citation type="submission" date="2016-10" db="EMBL/GenBank/DDBJ databases">
        <authorList>
            <person name="Varghese N."/>
            <person name="Submissions S."/>
        </authorList>
    </citation>
    <scope>NUCLEOTIDE SEQUENCE [LARGE SCALE GENOMIC DNA]</scope>
    <source>
        <strain evidence="2">DSM 24729</strain>
    </source>
</reference>
<dbReference type="InterPro" id="IPR008979">
    <property type="entry name" value="Galactose-bd-like_sf"/>
</dbReference>
<evidence type="ECO:0000313" key="2">
    <source>
        <dbReference type="Proteomes" id="UP000182114"/>
    </source>
</evidence>
<dbReference type="SUPFAM" id="SSF49785">
    <property type="entry name" value="Galactose-binding domain-like"/>
    <property type="match status" value="1"/>
</dbReference>
<sequence length="518" mass="57191">MKNKLIIIALVIGLFTACNRDEYDAPNSLSDVSWYTSGFRDTIIQVNVNNFASFSDLSQGALSHKWTIEEGSFYLKGPITRSDTIFDDFKIQPESLESEDETIHVLFTQGGLKKVNLYNEFSEYVEFKGADGFIFPSKEVAGKWVIDTTFIVDVYDTIVPKILIRQNGIVVPHESETDEIIVEAGSTLEFVDVSTIGRPNTRSWSIAGVTKTDSLSVIQFNKLGSYKGNLNISRQGESIPGDFDNYKIPATITVIPSSLPFEVAGEVVELENQTIQIPYNGEFAPFSDQSSHFTVTVNGTPFAIASIGLNASNATLLEIKLQEQIYRSDVITVSYDGSGDFESTDTRIPGAFTDVPVAMFQHEIVKFDFESNGGNWTANVENLPTTTIDISTEQAASGVSSLKVDAGASGNWSSFENLVDLFHLDAGVLVQYEYKVYKATGANLNFMAPWINNTGGTVTQFWHNDIATAPENTWVTIRPGKQWATGTTADDFNLYLRHSGSGTLYFDDIRIIIVDDRP</sequence>
<protein>
    <submittedName>
        <fullName evidence="1">Uncharacterized protein</fullName>
    </submittedName>
</protein>
<dbReference type="EMBL" id="FNBD01000009">
    <property type="protein sequence ID" value="SDF23759.1"/>
    <property type="molecule type" value="Genomic_DNA"/>
</dbReference>
<dbReference type="PROSITE" id="PS51257">
    <property type="entry name" value="PROKAR_LIPOPROTEIN"/>
    <property type="match status" value="1"/>
</dbReference>